<dbReference type="PaxDb" id="3708-A0A078H6C4"/>
<accession>A0A078H6C4</accession>
<keyword evidence="3" id="KW-1185">Reference proteome</keyword>
<name>A0A078H6C4_BRANA</name>
<dbReference type="AlphaFoldDB" id="A0A078H6C4"/>
<dbReference type="EMBL" id="LK032293">
    <property type="protein sequence ID" value="CDY32373.1"/>
    <property type="molecule type" value="Genomic_DNA"/>
</dbReference>
<evidence type="ECO:0000256" key="1">
    <source>
        <dbReference type="SAM" id="MobiDB-lite"/>
    </source>
</evidence>
<sequence length="20" mass="2374">MEVSSVMYRRIYGGKERPKS</sequence>
<reference evidence="2 3" key="1">
    <citation type="journal article" date="2014" name="Science">
        <title>Plant genetics. Early allopolyploid evolution in the post-Neolithic Brassica napus oilseed genome.</title>
        <authorList>
            <person name="Chalhoub B."/>
            <person name="Denoeud F."/>
            <person name="Liu S."/>
            <person name="Parkin I.A."/>
            <person name="Tang H."/>
            <person name="Wang X."/>
            <person name="Chiquet J."/>
            <person name="Belcram H."/>
            <person name="Tong C."/>
            <person name="Samans B."/>
            <person name="Correa M."/>
            <person name="Da Silva C."/>
            <person name="Just J."/>
            <person name="Falentin C."/>
            <person name="Koh C.S."/>
            <person name="Le Clainche I."/>
            <person name="Bernard M."/>
            <person name="Bento P."/>
            <person name="Noel B."/>
            <person name="Labadie K."/>
            <person name="Alberti A."/>
            <person name="Charles M."/>
            <person name="Arnaud D."/>
            <person name="Guo H."/>
            <person name="Daviaud C."/>
            <person name="Alamery S."/>
            <person name="Jabbari K."/>
            <person name="Zhao M."/>
            <person name="Edger P.P."/>
            <person name="Chelaifa H."/>
            <person name="Tack D."/>
            <person name="Lassalle G."/>
            <person name="Mestiri I."/>
            <person name="Schnel N."/>
            <person name="Le Paslier M.C."/>
            <person name="Fan G."/>
            <person name="Renault V."/>
            <person name="Bayer P.E."/>
            <person name="Golicz A.A."/>
            <person name="Manoli S."/>
            <person name="Lee T.H."/>
            <person name="Thi V.H."/>
            <person name="Chalabi S."/>
            <person name="Hu Q."/>
            <person name="Fan C."/>
            <person name="Tollenaere R."/>
            <person name="Lu Y."/>
            <person name="Battail C."/>
            <person name="Shen J."/>
            <person name="Sidebottom C.H."/>
            <person name="Wang X."/>
            <person name="Canaguier A."/>
            <person name="Chauveau A."/>
            <person name="Berard A."/>
            <person name="Deniot G."/>
            <person name="Guan M."/>
            <person name="Liu Z."/>
            <person name="Sun F."/>
            <person name="Lim Y.P."/>
            <person name="Lyons E."/>
            <person name="Town C.D."/>
            <person name="Bancroft I."/>
            <person name="Wang X."/>
            <person name="Meng J."/>
            <person name="Ma J."/>
            <person name="Pires J.C."/>
            <person name="King G.J."/>
            <person name="Brunel D."/>
            <person name="Delourme R."/>
            <person name="Renard M."/>
            <person name="Aury J.M."/>
            <person name="Adams K.L."/>
            <person name="Batley J."/>
            <person name="Snowdon R.J."/>
            <person name="Tost J."/>
            <person name="Edwards D."/>
            <person name="Zhou Y."/>
            <person name="Hua W."/>
            <person name="Sharpe A.G."/>
            <person name="Paterson A.H."/>
            <person name="Guan C."/>
            <person name="Wincker P."/>
        </authorList>
    </citation>
    <scope>NUCLEOTIDE SEQUENCE [LARGE SCALE GENOMIC DNA]</scope>
    <source>
        <strain evidence="3">cv. Darmor-bzh</strain>
    </source>
</reference>
<evidence type="ECO:0000313" key="3">
    <source>
        <dbReference type="Proteomes" id="UP000028999"/>
    </source>
</evidence>
<evidence type="ECO:0000313" key="2">
    <source>
        <dbReference type="EMBL" id="CDY32373.1"/>
    </source>
</evidence>
<protein>
    <submittedName>
        <fullName evidence="2">BnaA03g60590D protein</fullName>
    </submittedName>
</protein>
<organism evidence="2 3">
    <name type="scientific">Brassica napus</name>
    <name type="common">Rape</name>
    <dbReference type="NCBI Taxonomy" id="3708"/>
    <lineage>
        <taxon>Eukaryota</taxon>
        <taxon>Viridiplantae</taxon>
        <taxon>Streptophyta</taxon>
        <taxon>Embryophyta</taxon>
        <taxon>Tracheophyta</taxon>
        <taxon>Spermatophyta</taxon>
        <taxon>Magnoliopsida</taxon>
        <taxon>eudicotyledons</taxon>
        <taxon>Gunneridae</taxon>
        <taxon>Pentapetalae</taxon>
        <taxon>rosids</taxon>
        <taxon>malvids</taxon>
        <taxon>Brassicales</taxon>
        <taxon>Brassicaceae</taxon>
        <taxon>Brassiceae</taxon>
        <taxon>Brassica</taxon>
    </lineage>
</organism>
<dbReference type="Proteomes" id="UP000028999">
    <property type="component" value="Unassembled WGS sequence"/>
</dbReference>
<feature type="region of interest" description="Disordered" evidence="1">
    <location>
        <begin position="1"/>
        <end position="20"/>
    </location>
</feature>
<dbReference type="Gramene" id="CDY32373">
    <property type="protein sequence ID" value="CDY32373"/>
    <property type="gene ID" value="GSBRNA2T00051908001"/>
</dbReference>
<gene>
    <name evidence="2" type="primary">BnaA03g60590D</name>
    <name evidence="2" type="ORF">GSBRNA2T00051908001</name>
</gene>
<proteinExistence type="predicted"/>